<feature type="transmembrane region" description="Helical" evidence="5">
    <location>
        <begin position="224"/>
        <end position="246"/>
    </location>
</feature>
<protein>
    <submittedName>
        <fullName evidence="6">Major facilitator superfamily-domain-containing protein</fullName>
    </submittedName>
</protein>
<keyword evidence="7" id="KW-1185">Reference proteome</keyword>
<feature type="transmembrane region" description="Helical" evidence="5">
    <location>
        <begin position="135"/>
        <end position="155"/>
    </location>
</feature>
<dbReference type="Pfam" id="PF07690">
    <property type="entry name" value="MFS_1"/>
    <property type="match status" value="1"/>
</dbReference>
<keyword evidence="3 5" id="KW-1133">Transmembrane helix</keyword>
<dbReference type="EMBL" id="ML738381">
    <property type="protein sequence ID" value="KAE8308623.1"/>
    <property type="molecule type" value="Genomic_DNA"/>
</dbReference>
<comment type="subcellular location">
    <subcellularLocation>
        <location evidence="1">Membrane</location>
        <topology evidence="1">Multi-pass membrane protein</topology>
    </subcellularLocation>
</comment>
<feature type="transmembrane region" description="Helical" evidence="5">
    <location>
        <begin position="380"/>
        <end position="403"/>
    </location>
</feature>
<feature type="transmembrane region" description="Helical" evidence="5">
    <location>
        <begin position="277"/>
        <end position="295"/>
    </location>
</feature>
<dbReference type="Proteomes" id="UP000325433">
    <property type="component" value="Unassembled WGS sequence"/>
</dbReference>
<name>A0A5N6VJN4_9EURO</name>
<evidence type="ECO:0000313" key="7">
    <source>
        <dbReference type="Proteomes" id="UP000325433"/>
    </source>
</evidence>
<dbReference type="PANTHER" id="PTHR42718">
    <property type="entry name" value="MAJOR FACILITATOR SUPERFAMILY MULTIDRUG TRANSPORTER MFSC"/>
    <property type="match status" value="1"/>
</dbReference>
<evidence type="ECO:0000256" key="2">
    <source>
        <dbReference type="ARBA" id="ARBA00022692"/>
    </source>
</evidence>
<feature type="transmembrane region" description="Helical" evidence="5">
    <location>
        <begin position="74"/>
        <end position="96"/>
    </location>
</feature>
<dbReference type="InterPro" id="IPR011701">
    <property type="entry name" value="MFS"/>
</dbReference>
<dbReference type="InterPro" id="IPR036259">
    <property type="entry name" value="MFS_trans_sf"/>
</dbReference>
<feature type="transmembrane region" description="Helical" evidence="5">
    <location>
        <begin position="415"/>
        <end position="437"/>
    </location>
</feature>
<evidence type="ECO:0000256" key="5">
    <source>
        <dbReference type="SAM" id="Phobius"/>
    </source>
</evidence>
<keyword evidence="2 5" id="KW-0812">Transmembrane</keyword>
<dbReference type="AlphaFoldDB" id="A0A5N6VJN4"/>
<evidence type="ECO:0000256" key="1">
    <source>
        <dbReference type="ARBA" id="ARBA00004141"/>
    </source>
</evidence>
<evidence type="ECO:0000256" key="3">
    <source>
        <dbReference type="ARBA" id="ARBA00022989"/>
    </source>
</evidence>
<evidence type="ECO:0000256" key="4">
    <source>
        <dbReference type="ARBA" id="ARBA00023136"/>
    </source>
</evidence>
<sequence length="440" mass="47864">MAPSLLNPIRYSSPIPATLDVLSFLFSIPMELPISPMAHSNPSRTIDRFPHNVGCLENDNDEAHHGKPPELPTLYAEIPLFAIVLANTLVNQITLIDALGLAESKSPWLIGSFCLANGVSVVVSGSLADLTNPKWLTVGALVWLTVWNLIGIFSITPSRMVLHFVVRAMIGHAVGMIQSTAVSMLGRIYKPGQRKTTVFSSMAAMIPLGFGVGALQGGASSAHLHWVFGSTAIVCALYTVAAYWAVPTLPPSSGLAGGYGLLIFGLTQSAPTHWTPYTYTLVIFGVLLLVAFYFVERWVSRPLIDNRLWKTPSMIWLLISYFLGYGAFNGAWMFYAVRFFLTIQDKSPNHRRPLFHTPCHIRNSGYSGGRQDTHVLPGHYILICIILVAFGPDMSFEAASIFLTSNVPKSSQGSAGSLLVTMQNLSFAIEITALLLLGAK</sequence>
<feature type="transmembrane region" description="Helical" evidence="5">
    <location>
        <begin position="315"/>
        <end position="335"/>
    </location>
</feature>
<dbReference type="PANTHER" id="PTHR42718:SF41">
    <property type="entry name" value="MFS TRANSPORTER OF UNKOWN SPECIFICITY (AFU_ORTHOLOGUE AFUA_5G09940)-RELATED"/>
    <property type="match status" value="1"/>
</dbReference>
<reference evidence="7" key="1">
    <citation type="submission" date="2019-04" db="EMBL/GenBank/DDBJ databases">
        <title>Friends and foes A comparative genomics studyof 23 Aspergillus species from section Flavi.</title>
        <authorList>
            <consortium name="DOE Joint Genome Institute"/>
            <person name="Kjaerbolling I."/>
            <person name="Vesth T."/>
            <person name="Frisvad J.C."/>
            <person name="Nybo J.L."/>
            <person name="Theobald S."/>
            <person name="Kildgaard S."/>
            <person name="Isbrandt T."/>
            <person name="Kuo A."/>
            <person name="Sato A."/>
            <person name="Lyhne E.K."/>
            <person name="Kogle M.E."/>
            <person name="Wiebenga A."/>
            <person name="Kun R.S."/>
            <person name="Lubbers R.J."/>
            <person name="Makela M.R."/>
            <person name="Barry K."/>
            <person name="Chovatia M."/>
            <person name="Clum A."/>
            <person name="Daum C."/>
            <person name="Haridas S."/>
            <person name="He G."/>
            <person name="LaButti K."/>
            <person name="Lipzen A."/>
            <person name="Mondo S."/>
            <person name="Riley R."/>
            <person name="Salamov A."/>
            <person name="Simmons B.A."/>
            <person name="Magnuson J.K."/>
            <person name="Henrissat B."/>
            <person name="Mortensen U.H."/>
            <person name="Larsen T.O."/>
            <person name="Devries R.P."/>
            <person name="Grigoriev I.V."/>
            <person name="Machida M."/>
            <person name="Baker S.E."/>
            <person name="Andersen M.R."/>
        </authorList>
    </citation>
    <scope>NUCLEOTIDE SEQUENCE [LARGE SCALE GENOMIC DNA]</scope>
    <source>
        <strain evidence="7">CBS 130015</strain>
    </source>
</reference>
<feature type="transmembrane region" description="Helical" evidence="5">
    <location>
        <begin position="197"/>
        <end position="218"/>
    </location>
</feature>
<accession>A0A5N6VJN4</accession>
<proteinExistence type="predicted"/>
<feature type="transmembrane region" description="Helical" evidence="5">
    <location>
        <begin position="108"/>
        <end position="128"/>
    </location>
</feature>
<feature type="transmembrane region" description="Helical" evidence="5">
    <location>
        <begin position="161"/>
        <end position="185"/>
    </location>
</feature>
<gene>
    <name evidence="6" type="ORF">BDV41DRAFT_592052</name>
</gene>
<keyword evidence="4 5" id="KW-0472">Membrane</keyword>
<dbReference type="SUPFAM" id="SSF103473">
    <property type="entry name" value="MFS general substrate transporter"/>
    <property type="match status" value="1"/>
</dbReference>
<dbReference type="Gene3D" id="1.20.1250.20">
    <property type="entry name" value="MFS general substrate transporter like domains"/>
    <property type="match status" value="1"/>
</dbReference>
<dbReference type="GO" id="GO:0022857">
    <property type="term" value="F:transmembrane transporter activity"/>
    <property type="evidence" value="ECO:0007669"/>
    <property type="project" value="InterPro"/>
</dbReference>
<dbReference type="GO" id="GO:0016020">
    <property type="term" value="C:membrane"/>
    <property type="evidence" value="ECO:0007669"/>
    <property type="project" value="UniProtKB-SubCell"/>
</dbReference>
<organism evidence="6 7">
    <name type="scientific">Aspergillus transmontanensis</name>
    <dbReference type="NCBI Taxonomy" id="1034304"/>
    <lineage>
        <taxon>Eukaryota</taxon>
        <taxon>Fungi</taxon>
        <taxon>Dikarya</taxon>
        <taxon>Ascomycota</taxon>
        <taxon>Pezizomycotina</taxon>
        <taxon>Eurotiomycetes</taxon>
        <taxon>Eurotiomycetidae</taxon>
        <taxon>Eurotiales</taxon>
        <taxon>Aspergillaceae</taxon>
        <taxon>Aspergillus</taxon>
        <taxon>Aspergillus subgen. Circumdati</taxon>
    </lineage>
</organism>
<evidence type="ECO:0000313" key="6">
    <source>
        <dbReference type="EMBL" id="KAE8308623.1"/>
    </source>
</evidence>